<evidence type="ECO:0000313" key="1">
    <source>
        <dbReference type="EMBL" id="RXN19829.1"/>
    </source>
</evidence>
<dbReference type="EMBL" id="QBIY01012659">
    <property type="protein sequence ID" value="RXN19829.1"/>
    <property type="molecule type" value="Genomic_DNA"/>
</dbReference>
<protein>
    <submittedName>
        <fullName evidence="1">Uncharacterized protein</fullName>
    </submittedName>
</protein>
<name>A0A498MF44_LABRO</name>
<dbReference type="Proteomes" id="UP000290572">
    <property type="component" value="Unassembled WGS sequence"/>
</dbReference>
<gene>
    <name evidence="1" type="ORF">ROHU_025507</name>
</gene>
<keyword evidence="2" id="KW-1185">Reference proteome</keyword>
<proteinExistence type="predicted"/>
<dbReference type="AlphaFoldDB" id="A0A498MF44"/>
<comment type="caution">
    <text evidence="1">The sequence shown here is derived from an EMBL/GenBank/DDBJ whole genome shotgun (WGS) entry which is preliminary data.</text>
</comment>
<accession>A0A498MF44</accession>
<sequence>MEFHMEIVNSEIFSFTHDAEQTGKLVLSRKHLKEIFSFTHDTEETSFIKENTEKIFSFTHDAEQTGKLVLSRKHLKADAEVTLTGKRKKEIFFHSGDDVLEEYEVTITLSGMRRALLGHIPETRVVWKCFSQCAYYPSYIPCSNFHNNLG</sequence>
<evidence type="ECO:0000313" key="2">
    <source>
        <dbReference type="Proteomes" id="UP000290572"/>
    </source>
</evidence>
<reference evidence="1 2" key="1">
    <citation type="submission" date="2018-03" db="EMBL/GenBank/DDBJ databases">
        <title>Draft genome sequence of Rohu Carp (Labeo rohita).</title>
        <authorList>
            <person name="Das P."/>
            <person name="Kushwaha B."/>
            <person name="Joshi C.G."/>
            <person name="Kumar D."/>
            <person name="Nagpure N.S."/>
            <person name="Sahoo L."/>
            <person name="Das S.P."/>
            <person name="Bit A."/>
            <person name="Patnaik S."/>
            <person name="Meher P.K."/>
            <person name="Jayasankar P."/>
            <person name="Koringa P.G."/>
            <person name="Patel N.V."/>
            <person name="Hinsu A.T."/>
            <person name="Kumar R."/>
            <person name="Pandey M."/>
            <person name="Agarwal S."/>
            <person name="Srivastava S."/>
            <person name="Singh M."/>
            <person name="Iquebal M.A."/>
            <person name="Jaiswal S."/>
            <person name="Angadi U.B."/>
            <person name="Kumar N."/>
            <person name="Raza M."/>
            <person name="Shah T.M."/>
            <person name="Rai A."/>
            <person name="Jena J.K."/>
        </authorList>
    </citation>
    <scope>NUCLEOTIDE SEQUENCE [LARGE SCALE GENOMIC DNA]</scope>
    <source>
        <strain evidence="1">DASCIFA01</strain>
        <tissue evidence="1">Testis</tissue>
    </source>
</reference>
<organism evidence="1 2">
    <name type="scientific">Labeo rohita</name>
    <name type="common">Indian major carp</name>
    <name type="synonym">Cyprinus rohita</name>
    <dbReference type="NCBI Taxonomy" id="84645"/>
    <lineage>
        <taxon>Eukaryota</taxon>
        <taxon>Metazoa</taxon>
        <taxon>Chordata</taxon>
        <taxon>Craniata</taxon>
        <taxon>Vertebrata</taxon>
        <taxon>Euteleostomi</taxon>
        <taxon>Actinopterygii</taxon>
        <taxon>Neopterygii</taxon>
        <taxon>Teleostei</taxon>
        <taxon>Ostariophysi</taxon>
        <taxon>Cypriniformes</taxon>
        <taxon>Cyprinidae</taxon>
        <taxon>Labeoninae</taxon>
        <taxon>Labeonini</taxon>
        <taxon>Labeo</taxon>
    </lineage>
</organism>